<dbReference type="RefSeq" id="WP_230056172.1">
    <property type="nucleotide sequence ID" value="NZ_CAJHOE010000001.1"/>
</dbReference>
<dbReference type="PIRSF" id="PIRSF003230">
    <property type="entry name" value="YbgC"/>
    <property type="match status" value="1"/>
</dbReference>
<dbReference type="InterPro" id="IPR006683">
    <property type="entry name" value="Thioestr_dom"/>
</dbReference>
<dbReference type="InterPro" id="IPR006684">
    <property type="entry name" value="YbgC/YbaW"/>
</dbReference>
<dbReference type="EMBL" id="CAJHOE010000001">
    <property type="protein sequence ID" value="CAD7286551.1"/>
    <property type="molecule type" value="Genomic_DNA"/>
</dbReference>
<dbReference type="PROSITE" id="PS01328">
    <property type="entry name" value="4HBCOA_THIOESTERASE"/>
    <property type="match status" value="1"/>
</dbReference>
<evidence type="ECO:0000313" key="4">
    <source>
        <dbReference type="EMBL" id="CAD7286551.1"/>
    </source>
</evidence>
<evidence type="ECO:0000256" key="2">
    <source>
        <dbReference type="ARBA" id="ARBA00022801"/>
    </source>
</evidence>
<proteinExistence type="inferred from homology"/>
<gene>
    <name evidence="4" type="primary">ybgC</name>
    <name evidence="4" type="ORF">LMG8286_00384</name>
</gene>
<dbReference type="SUPFAM" id="SSF54637">
    <property type="entry name" value="Thioesterase/thiol ester dehydrase-isomerase"/>
    <property type="match status" value="1"/>
</dbReference>
<comment type="similarity">
    <text evidence="1">Belongs to the 4-hydroxybenzoyl-CoA thioesterase family.</text>
</comment>
<dbReference type="Gene3D" id="3.10.129.10">
    <property type="entry name" value="Hotdog Thioesterase"/>
    <property type="match status" value="1"/>
</dbReference>
<name>A0ABN7K1W5_9BACT</name>
<dbReference type="EC" id="3.1.2.-" evidence="4"/>
<reference evidence="4 5" key="1">
    <citation type="submission" date="2020-11" db="EMBL/GenBank/DDBJ databases">
        <authorList>
            <person name="Peeters C."/>
        </authorList>
    </citation>
    <scope>NUCLEOTIDE SEQUENCE [LARGE SCALE GENOMIC DNA]</scope>
    <source>
        <strain evidence="4 5">LMG 8286</strain>
    </source>
</reference>
<comment type="caution">
    <text evidence="4">The sequence shown here is derived from an EMBL/GenBank/DDBJ whole genome shotgun (WGS) entry which is preliminary data.</text>
</comment>
<protein>
    <submittedName>
        <fullName evidence="4">Acyl-CoA thioesterase YbgC</fullName>
        <ecNumber evidence="4">3.1.2.-</ecNumber>
    </submittedName>
</protein>
<organism evidence="4 5">
    <name type="scientific">Campylobacter suis</name>
    <dbReference type="NCBI Taxonomy" id="2790657"/>
    <lineage>
        <taxon>Bacteria</taxon>
        <taxon>Pseudomonadati</taxon>
        <taxon>Campylobacterota</taxon>
        <taxon>Epsilonproteobacteria</taxon>
        <taxon>Campylobacterales</taxon>
        <taxon>Campylobacteraceae</taxon>
        <taxon>Campylobacter</taxon>
    </lineage>
</organism>
<dbReference type="InterPro" id="IPR050563">
    <property type="entry name" value="4-hydroxybenzoyl-CoA_TE"/>
</dbReference>
<feature type="domain" description="Thioesterase" evidence="3">
    <location>
        <begin position="13"/>
        <end position="91"/>
    </location>
</feature>
<evidence type="ECO:0000256" key="1">
    <source>
        <dbReference type="ARBA" id="ARBA00005953"/>
    </source>
</evidence>
<dbReference type="PANTHER" id="PTHR31793:SF37">
    <property type="entry name" value="ACYL-COA THIOESTER HYDROLASE YBGC"/>
    <property type="match status" value="1"/>
</dbReference>
<dbReference type="NCBIfam" id="TIGR00051">
    <property type="entry name" value="YbgC/FadM family acyl-CoA thioesterase"/>
    <property type="match status" value="1"/>
</dbReference>
<dbReference type="CDD" id="cd00586">
    <property type="entry name" value="4HBT"/>
    <property type="match status" value="1"/>
</dbReference>
<keyword evidence="5" id="KW-1185">Reference proteome</keyword>
<dbReference type="Proteomes" id="UP000789359">
    <property type="component" value="Unassembled WGS sequence"/>
</dbReference>
<dbReference type="InterPro" id="IPR029069">
    <property type="entry name" value="HotDog_dom_sf"/>
</dbReference>
<accession>A0ABN7K1W5</accession>
<dbReference type="GO" id="GO:0016787">
    <property type="term" value="F:hydrolase activity"/>
    <property type="evidence" value="ECO:0007669"/>
    <property type="project" value="UniProtKB-KW"/>
</dbReference>
<evidence type="ECO:0000313" key="5">
    <source>
        <dbReference type="Proteomes" id="UP000789359"/>
    </source>
</evidence>
<dbReference type="InterPro" id="IPR008272">
    <property type="entry name" value="HB-CoA_thioesterase_AS"/>
</dbReference>
<evidence type="ECO:0000259" key="3">
    <source>
        <dbReference type="Pfam" id="PF03061"/>
    </source>
</evidence>
<sequence>MKVRVYYEDTDAGGIVYHSNYIKFCERARSELLFKAGIKTFDNVGYFVVSEINAKFLKPSFLGDILHISTKTIECKNVSATLLQEIYRVENLDGKIENELVFSAKIKVAFMSGSKPVRMPSNVVEFFKVTQ</sequence>
<dbReference type="Pfam" id="PF03061">
    <property type="entry name" value="4HBT"/>
    <property type="match status" value="1"/>
</dbReference>
<keyword evidence="2 4" id="KW-0378">Hydrolase</keyword>
<dbReference type="PANTHER" id="PTHR31793">
    <property type="entry name" value="4-HYDROXYBENZOYL-COA THIOESTERASE FAMILY MEMBER"/>
    <property type="match status" value="1"/>
</dbReference>